<sequence length="970" mass="113793">MRQHSKKNKYTYINYSMLLKSFFVGALISELFILVTVVDKVFWEFPFLPNNECLIWIIRVLYYLIIICYLYMRNYCKKMKVLIKSLRLDLLIFLVWGGILVFVFDGFGTISFENLLRTLAFPQLMALVLLPIIFCVSFFLRNQQVSLVTKLNENSLFMSDKEVESRSDDKFNFSDKADNFCEKVYNENSSEGLVFGIDAPWGTGKSTFVNLCKEYWNKKYKDEIIVYTFNPLRYENKEKMLDKFIFGLINEIKNHIFVPEIEWLISQYAKIIKDSKPSFSVMGLGFKLPSVNQSIDDIFERLESALKNIDKKIIIIIDDLDRLNFSAIKEMLFVIKKAFTLSNISYVLCYDTENIGKLEKTNFDTENVMEFLEKFINVKTSIFLDNKLLLKYFIDKKDESLSENIMADPVLISKAIEGVKDIFESNDYYRYLPFIGDARKLKRLINTILLLNIEKTDFDNCDFNKKDLTNLLLIYINYPNIFRTIYNTETAGKNGFFSVLVKDKEKYKNSSLYENYLRNLSENQKFILDEVFNVTQRIKDKTINQEILTSYACFNGSEWNGNNRNLERYLNLIINTSFPAKIEQYRFYVNCVHELLLNKTIEDLFNSKEFSLENGEDTHEQFWRTLVNNVYEITNYKKTKEIIGYALKNLNKYSLLKIRSFRETLIIFIVKLLNDIGWIDKNIKQYDNTDKNIAKIAEWIFGEGDFKEEGVLNILGEEEKGVLALYDILNFRISCHESRGLDIFNLTRALVNHINPKISVKDINKDFVKNEMREISQNIFMTFKSRYIEQQKNIFDEIDKLTLNDVGGYNSSNKIKGEGINNEFSLLKFKMKSFIIYQLGNTINDDTGIGCGYYDVSGNKDSKGINKEFNEYLFEICFKAENNSTTNYTHFLDYLLAHLSRDYVLDINLILNVLDKNSLITYWKHRRNDIKALKFESKNIQIITGSYTASYDKHLVDIYKVLDALLPSNE</sequence>
<feature type="transmembrane region" description="Helical" evidence="1">
    <location>
        <begin position="12"/>
        <end position="34"/>
    </location>
</feature>
<proteinExistence type="predicted"/>
<dbReference type="KEGG" id="vgu:HYG85_04455"/>
<dbReference type="RefSeq" id="WP_212692457.1">
    <property type="nucleotide sequence ID" value="NZ_CP058561.1"/>
</dbReference>
<dbReference type="Proteomes" id="UP000677305">
    <property type="component" value="Chromosome"/>
</dbReference>
<name>A0A8J8M8B0_9FIRM</name>
<dbReference type="AlphaFoldDB" id="A0A8J8M8B0"/>
<gene>
    <name evidence="3" type="ORF">HYG85_04455</name>
</gene>
<dbReference type="SUPFAM" id="SSF52540">
    <property type="entry name" value="P-loop containing nucleoside triphosphate hydrolases"/>
    <property type="match status" value="1"/>
</dbReference>
<keyword evidence="4" id="KW-1185">Reference proteome</keyword>
<dbReference type="Pfam" id="PF07693">
    <property type="entry name" value="KAP_NTPase"/>
    <property type="match status" value="1"/>
</dbReference>
<feature type="domain" description="KAP NTPase" evidence="2">
    <location>
        <begin position="177"/>
        <end position="450"/>
    </location>
</feature>
<dbReference type="EMBL" id="CP058561">
    <property type="protein sequence ID" value="QUH28204.1"/>
    <property type="molecule type" value="Genomic_DNA"/>
</dbReference>
<organism evidence="3 4">
    <name type="scientific">Vallitalea guaymasensis</name>
    <dbReference type="NCBI Taxonomy" id="1185412"/>
    <lineage>
        <taxon>Bacteria</taxon>
        <taxon>Bacillati</taxon>
        <taxon>Bacillota</taxon>
        <taxon>Clostridia</taxon>
        <taxon>Lachnospirales</taxon>
        <taxon>Vallitaleaceae</taxon>
        <taxon>Vallitalea</taxon>
    </lineage>
</organism>
<keyword evidence="1" id="KW-0472">Membrane</keyword>
<protein>
    <submittedName>
        <fullName evidence="3">P-loop ATPase</fullName>
    </submittedName>
</protein>
<feature type="transmembrane region" description="Helical" evidence="1">
    <location>
        <begin position="54"/>
        <end position="72"/>
    </location>
</feature>
<dbReference type="Gene3D" id="3.40.50.300">
    <property type="entry name" value="P-loop containing nucleotide triphosphate hydrolases"/>
    <property type="match status" value="1"/>
</dbReference>
<evidence type="ECO:0000313" key="3">
    <source>
        <dbReference type="EMBL" id="QUH28204.1"/>
    </source>
</evidence>
<dbReference type="InterPro" id="IPR027417">
    <property type="entry name" value="P-loop_NTPase"/>
</dbReference>
<keyword evidence="1" id="KW-0812">Transmembrane</keyword>
<accession>A0A8J8M8B0</accession>
<feature type="transmembrane region" description="Helical" evidence="1">
    <location>
        <begin position="88"/>
        <end position="107"/>
    </location>
</feature>
<evidence type="ECO:0000313" key="4">
    <source>
        <dbReference type="Proteomes" id="UP000677305"/>
    </source>
</evidence>
<keyword evidence="1" id="KW-1133">Transmembrane helix</keyword>
<evidence type="ECO:0000256" key="1">
    <source>
        <dbReference type="SAM" id="Phobius"/>
    </source>
</evidence>
<evidence type="ECO:0000259" key="2">
    <source>
        <dbReference type="Pfam" id="PF07693"/>
    </source>
</evidence>
<reference evidence="3 4" key="1">
    <citation type="submission" date="2020-07" db="EMBL/GenBank/DDBJ databases">
        <title>Vallitalea guaymasensis genome.</title>
        <authorList>
            <person name="Postec A."/>
        </authorList>
    </citation>
    <scope>NUCLEOTIDE SEQUENCE [LARGE SCALE GENOMIC DNA]</scope>
    <source>
        <strain evidence="3 4">Ra1766G1</strain>
    </source>
</reference>
<dbReference type="InterPro" id="IPR011646">
    <property type="entry name" value="KAP_P-loop"/>
</dbReference>